<dbReference type="SUPFAM" id="SSF51905">
    <property type="entry name" value="FAD/NAD(P)-binding domain"/>
    <property type="match status" value="1"/>
</dbReference>
<dbReference type="InterPro" id="IPR010108">
    <property type="entry name" value="Lycopene_cyclase_b/e"/>
</dbReference>
<keyword evidence="3" id="KW-1185">Reference proteome</keyword>
<dbReference type="Gene3D" id="3.50.50.60">
    <property type="entry name" value="FAD/NAD(P)-binding domain"/>
    <property type="match status" value="1"/>
</dbReference>
<name>A0ABW4TUB0_9SPHN</name>
<dbReference type="InterPro" id="IPR008461">
    <property type="entry name" value="CrtY"/>
</dbReference>
<proteinExistence type="inferred from homology"/>
<keyword evidence="2" id="KW-0413">Isomerase</keyword>
<dbReference type="InterPro" id="IPR036188">
    <property type="entry name" value="FAD/NAD-bd_sf"/>
</dbReference>
<evidence type="ECO:0000256" key="1">
    <source>
        <dbReference type="ARBA" id="ARBA00006599"/>
    </source>
</evidence>
<dbReference type="NCBIfam" id="TIGR01789">
    <property type="entry name" value="lycopene_cycl"/>
    <property type="match status" value="1"/>
</dbReference>
<evidence type="ECO:0000313" key="2">
    <source>
        <dbReference type="EMBL" id="MFD1950294.1"/>
    </source>
</evidence>
<accession>A0ABW4TUB0</accession>
<dbReference type="NCBIfam" id="TIGR01790">
    <property type="entry name" value="carotene-cycl"/>
    <property type="match status" value="1"/>
</dbReference>
<protein>
    <submittedName>
        <fullName evidence="2">Lycopene beta-cyclase CrtY</fullName>
        <ecNumber evidence="2">5.5.1.19</ecNumber>
    </submittedName>
</protein>
<comment type="caution">
    <text evidence="2">The sequence shown here is derived from an EMBL/GenBank/DDBJ whole genome shotgun (WGS) entry which is preliminary data.</text>
</comment>
<organism evidence="2 3">
    <name type="scientific">Sphingomonas arantia</name>
    <dbReference type="NCBI Taxonomy" id="1460676"/>
    <lineage>
        <taxon>Bacteria</taxon>
        <taxon>Pseudomonadati</taxon>
        <taxon>Pseudomonadota</taxon>
        <taxon>Alphaproteobacteria</taxon>
        <taxon>Sphingomonadales</taxon>
        <taxon>Sphingomonadaceae</taxon>
        <taxon>Sphingomonas</taxon>
    </lineage>
</organism>
<evidence type="ECO:0000313" key="3">
    <source>
        <dbReference type="Proteomes" id="UP001597400"/>
    </source>
</evidence>
<reference evidence="3" key="1">
    <citation type="journal article" date="2019" name="Int. J. Syst. Evol. Microbiol.">
        <title>The Global Catalogue of Microorganisms (GCM) 10K type strain sequencing project: providing services to taxonomists for standard genome sequencing and annotation.</title>
        <authorList>
            <consortium name="The Broad Institute Genomics Platform"/>
            <consortium name="The Broad Institute Genome Sequencing Center for Infectious Disease"/>
            <person name="Wu L."/>
            <person name="Ma J."/>
        </authorList>
    </citation>
    <scope>NUCLEOTIDE SEQUENCE [LARGE SCALE GENOMIC DNA]</scope>
    <source>
        <strain evidence="3">CGMCC 1.12702</strain>
    </source>
</reference>
<dbReference type="EC" id="5.5.1.19" evidence="2"/>
<dbReference type="EMBL" id="JBHUGS010000002">
    <property type="protein sequence ID" value="MFD1950294.1"/>
    <property type="molecule type" value="Genomic_DNA"/>
</dbReference>
<gene>
    <name evidence="2" type="primary">crtY</name>
    <name evidence="2" type="ORF">ACFSGX_05890</name>
</gene>
<dbReference type="RefSeq" id="WP_380928287.1">
    <property type="nucleotide sequence ID" value="NZ_JBHUGS010000002.1"/>
</dbReference>
<sequence length="388" mass="42758">MDFDIVLVGGGLANGLIALRLSQRRPDISVAIVESGSRVGGNHIWSSFDDDLSPEQREWTEPLIAHHWREYSVRFPKGVRTLQAGYRTATSGLLADAVERALPAGHIITDMKAVAFDATSVTLADQRVLWAKAVIDGRGLASEQPLDLRWQKFVGLELELENDHGLAGPIVMDATVAQLDGYRFVYTLPFGPRRVLVEDTYFSDVADLSAAAVRDRVLDYARLQGWQVARVGRQESGILPMALGGEAADLWAAAPEGVTLSGLASGLFHPATGYSFPDAVRTADVIAGLDVLDGPSIYAAQRDHSVAAWRDRGFYRYLNSMMFLGAEPDERYRVIERFYGLNPALVRRFYSGQSTPFDKLRTLVGKPPIPITRAARITLSVLQQRFSR</sequence>
<comment type="similarity">
    <text evidence="1">Belongs to the lycopene cyclase family.</text>
</comment>
<dbReference type="GO" id="GO:0016853">
    <property type="term" value="F:isomerase activity"/>
    <property type="evidence" value="ECO:0007669"/>
    <property type="project" value="UniProtKB-KW"/>
</dbReference>
<dbReference type="Pfam" id="PF05834">
    <property type="entry name" value="Lycopene_cycl"/>
    <property type="match status" value="1"/>
</dbReference>
<dbReference type="Proteomes" id="UP001597400">
    <property type="component" value="Unassembled WGS sequence"/>
</dbReference>